<evidence type="ECO:0000313" key="2">
    <source>
        <dbReference type="Proteomes" id="UP000636800"/>
    </source>
</evidence>
<organism evidence="1 2">
    <name type="scientific">Vanilla planifolia</name>
    <name type="common">Vanilla</name>
    <dbReference type="NCBI Taxonomy" id="51239"/>
    <lineage>
        <taxon>Eukaryota</taxon>
        <taxon>Viridiplantae</taxon>
        <taxon>Streptophyta</taxon>
        <taxon>Embryophyta</taxon>
        <taxon>Tracheophyta</taxon>
        <taxon>Spermatophyta</taxon>
        <taxon>Magnoliopsida</taxon>
        <taxon>Liliopsida</taxon>
        <taxon>Asparagales</taxon>
        <taxon>Orchidaceae</taxon>
        <taxon>Vanilloideae</taxon>
        <taxon>Vanilleae</taxon>
        <taxon>Vanilla</taxon>
    </lineage>
</organism>
<gene>
    <name evidence="1" type="ORF">HPP92_007428</name>
</gene>
<dbReference type="Proteomes" id="UP000636800">
    <property type="component" value="Chromosome 3"/>
</dbReference>
<dbReference type="OrthoDB" id="1928736at2759"/>
<protein>
    <submittedName>
        <fullName evidence="1">Uncharacterized protein</fullName>
    </submittedName>
</protein>
<dbReference type="EMBL" id="JADCNL010000003">
    <property type="protein sequence ID" value="KAG0488617.1"/>
    <property type="molecule type" value="Genomic_DNA"/>
</dbReference>
<evidence type="ECO:0000313" key="1">
    <source>
        <dbReference type="EMBL" id="KAG0488617.1"/>
    </source>
</evidence>
<accession>A0A835V7T6</accession>
<reference evidence="1 2" key="1">
    <citation type="journal article" date="2020" name="Nat. Food">
        <title>A phased Vanilla planifolia genome enables genetic improvement of flavour and production.</title>
        <authorList>
            <person name="Hasing T."/>
            <person name="Tang H."/>
            <person name="Brym M."/>
            <person name="Khazi F."/>
            <person name="Huang T."/>
            <person name="Chambers A.H."/>
        </authorList>
    </citation>
    <scope>NUCLEOTIDE SEQUENCE [LARGE SCALE GENOMIC DNA]</scope>
    <source>
        <tissue evidence="1">Leaf</tissue>
    </source>
</reference>
<name>A0A835V7T6_VANPL</name>
<keyword evidence="2" id="KW-1185">Reference proteome</keyword>
<proteinExistence type="predicted"/>
<sequence length="99" mass="11336">MGTKSRFMQEFISSMFSKFSSIEGFGLPLSLLSWAFKFLICSKNHTMPNTSYPRLISTNSGAILLYTFYIKKISTFSLNPLTIETMKRSNFSCFISLFN</sequence>
<comment type="caution">
    <text evidence="1">The sequence shown here is derived from an EMBL/GenBank/DDBJ whole genome shotgun (WGS) entry which is preliminary data.</text>
</comment>
<dbReference type="AlphaFoldDB" id="A0A835V7T6"/>